<dbReference type="InterPro" id="IPR036291">
    <property type="entry name" value="NAD(P)-bd_dom_sf"/>
</dbReference>
<dbReference type="EMBL" id="DXEZ01000078">
    <property type="protein sequence ID" value="HIX53941.1"/>
    <property type="molecule type" value="Genomic_DNA"/>
</dbReference>
<gene>
    <name evidence="2" type="ORF">H9853_02855</name>
</gene>
<evidence type="ECO:0000313" key="3">
    <source>
        <dbReference type="Proteomes" id="UP000824156"/>
    </source>
</evidence>
<evidence type="ECO:0000256" key="1">
    <source>
        <dbReference type="ARBA" id="ARBA00006484"/>
    </source>
</evidence>
<dbReference type="SUPFAM" id="SSF51735">
    <property type="entry name" value="NAD(P)-binding Rossmann-fold domains"/>
    <property type="match status" value="1"/>
</dbReference>
<dbReference type="AlphaFoldDB" id="A0A9D1W7K2"/>
<dbReference type="Gene3D" id="3.40.50.720">
    <property type="entry name" value="NAD(P)-binding Rossmann-like Domain"/>
    <property type="match status" value="1"/>
</dbReference>
<dbReference type="PANTHER" id="PTHR42879">
    <property type="entry name" value="3-OXOACYL-(ACYL-CARRIER-PROTEIN) REDUCTASE"/>
    <property type="match status" value="1"/>
</dbReference>
<comment type="caution">
    <text evidence="2">The sequence shown here is derived from an EMBL/GenBank/DDBJ whole genome shotgun (WGS) entry which is preliminary data.</text>
</comment>
<name>A0A9D1W7K2_9SPHI</name>
<dbReference type="PANTHER" id="PTHR42879:SF6">
    <property type="entry name" value="NADPH-DEPENDENT REDUCTASE BACG"/>
    <property type="match status" value="1"/>
</dbReference>
<protein>
    <submittedName>
        <fullName evidence="2">SDR family oxidoreductase</fullName>
    </submittedName>
</protein>
<evidence type="ECO:0000313" key="2">
    <source>
        <dbReference type="EMBL" id="HIX53941.1"/>
    </source>
</evidence>
<dbReference type="CDD" id="cd05344">
    <property type="entry name" value="BKR_like_SDR_like"/>
    <property type="match status" value="1"/>
</dbReference>
<accession>A0A9D1W7K2</accession>
<reference evidence="2" key="1">
    <citation type="journal article" date="2021" name="PeerJ">
        <title>Extensive microbial diversity within the chicken gut microbiome revealed by metagenomics and culture.</title>
        <authorList>
            <person name="Gilroy R."/>
            <person name="Ravi A."/>
            <person name="Getino M."/>
            <person name="Pursley I."/>
            <person name="Horton D.L."/>
            <person name="Alikhan N.F."/>
            <person name="Baker D."/>
            <person name="Gharbi K."/>
            <person name="Hall N."/>
            <person name="Watson M."/>
            <person name="Adriaenssens E.M."/>
            <person name="Foster-Nyarko E."/>
            <person name="Jarju S."/>
            <person name="Secka A."/>
            <person name="Antonio M."/>
            <person name="Oren A."/>
            <person name="Chaudhuri R.R."/>
            <person name="La Ragione R."/>
            <person name="Hildebrand F."/>
            <person name="Pallen M.J."/>
        </authorList>
    </citation>
    <scope>NUCLEOTIDE SEQUENCE</scope>
    <source>
        <strain evidence="2">1719</strain>
    </source>
</reference>
<organism evidence="2 3">
    <name type="scientific">Candidatus Sphingobacterium stercoripullorum</name>
    <dbReference type="NCBI Taxonomy" id="2838759"/>
    <lineage>
        <taxon>Bacteria</taxon>
        <taxon>Pseudomonadati</taxon>
        <taxon>Bacteroidota</taxon>
        <taxon>Sphingobacteriia</taxon>
        <taxon>Sphingobacteriales</taxon>
        <taxon>Sphingobacteriaceae</taxon>
        <taxon>Sphingobacterium</taxon>
    </lineage>
</organism>
<dbReference type="InterPro" id="IPR002347">
    <property type="entry name" value="SDR_fam"/>
</dbReference>
<dbReference type="Pfam" id="PF13561">
    <property type="entry name" value="adh_short_C2"/>
    <property type="match status" value="1"/>
</dbReference>
<dbReference type="PRINTS" id="PR00081">
    <property type="entry name" value="GDHRDH"/>
</dbReference>
<comment type="similarity">
    <text evidence="1">Belongs to the short-chain dehydrogenases/reductases (SDR) family.</text>
</comment>
<sequence>MQISLKNKNALIGGASSGLGKAIAIQLAQCGAQVTVIGRNQAKLDAVVEKLDTFNGGGNASLLTDYNDFQTYQKDISGFFEKNQVDILVNNTQGPSSGNVFDKTVDDYQKAFDLLFQVAVYTSKLALKGMLDKRSGRIINLSSMTVKEPQNQLVLSNTMRAALCSWSKSLSNEVADRGVTVNSILTGFFDTERLKELAKNQSAKSGMLVEEIENNRLLGIPAKRLGQVEEYGYLVAFLASKYASYITGAAIPIDGGVANSFI</sequence>
<proteinExistence type="inferred from homology"/>
<dbReference type="Proteomes" id="UP000824156">
    <property type="component" value="Unassembled WGS sequence"/>
</dbReference>
<dbReference type="InterPro" id="IPR050259">
    <property type="entry name" value="SDR"/>
</dbReference>
<reference evidence="2" key="2">
    <citation type="submission" date="2021-04" db="EMBL/GenBank/DDBJ databases">
        <authorList>
            <person name="Gilroy R."/>
        </authorList>
    </citation>
    <scope>NUCLEOTIDE SEQUENCE</scope>
    <source>
        <strain evidence="2">1719</strain>
    </source>
</reference>